<gene>
    <name evidence="1" type="ORF">AWC02_03750</name>
</gene>
<proteinExistence type="predicted"/>
<organism evidence="1 2">
    <name type="scientific">Mycolicibacter engbaekii</name>
    <dbReference type="NCBI Taxonomy" id="188915"/>
    <lineage>
        <taxon>Bacteria</taxon>
        <taxon>Bacillati</taxon>
        <taxon>Actinomycetota</taxon>
        <taxon>Actinomycetes</taxon>
        <taxon>Mycobacteriales</taxon>
        <taxon>Mycobacteriaceae</taxon>
        <taxon>Mycolicibacter</taxon>
    </lineage>
</organism>
<dbReference type="AlphaFoldDB" id="A0A1X1U1M7"/>
<sequence>MQVLVLGSQYWPPGQPSGVGPWPRGMQVLVLGSQYWPAGQFSGSAEPTAGMASAPSARGAAARATAVARPHAKFLIGQPSLDCPRSPTA</sequence>
<keyword evidence="2" id="KW-1185">Reference proteome</keyword>
<reference evidence="1 2" key="1">
    <citation type="submission" date="2016-01" db="EMBL/GenBank/DDBJ databases">
        <title>The new phylogeny of the genus Mycobacterium.</title>
        <authorList>
            <person name="Tarcisio F."/>
            <person name="Conor M."/>
            <person name="Antonella G."/>
            <person name="Elisabetta G."/>
            <person name="Giulia F.S."/>
            <person name="Sara T."/>
            <person name="Anna F."/>
            <person name="Clotilde B."/>
            <person name="Roberto B."/>
            <person name="Veronica D.S."/>
            <person name="Fabio R."/>
            <person name="Monica P."/>
            <person name="Olivier J."/>
            <person name="Enrico T."/>
            <person name="Nicola S."/>
        </authorList>
    </citation>
    <scope>NUCLEOTIDE SEQUENCE [LARGE SCALE GENOMIC DNA]</scope>
    <source>
        <strain evidence="1 2">ATCC 27353</strain>
    </source>
</reference>
<dbReference type="EMBL" id="LQOT01000016">
    <property type="protein sequence ID" value="ORV50750.1"/>
    <property type="molecule type" value="Genomic_DNA"/>
</dbReference>
<dbReference type="STRING" id="188915.AWC02_03750"/>
<dbReference type="Proteomes" id="UP000193465">
    <property type="component" value="Unassembled WGS sequence"/>
</dbReference>
<comment type="caution">
    <text evidence="1">The sequence shown here is derived from an EMBL/GenBank/DDBJ whole genome shotgun (WGS) entry which is preliminary data.</text>
</comment>
<protein>
    <submittedName>
        <fullName evidence="1">Uncharacterized protein</fullName>
    </submittedName>
</protein>
<accession>A0A1X1U1M7</accession>
<evidence type="ECO:0000313" key="1">
    <source>
        <dbReference type="EMBL" id="ORV50750.1"/>
    </source>
</evidence>
<evidence type="ECO:0000313" key="2">
    <source>
        <dbReference type="Proteomes" id="UP000193465"/>
    </source>
</evidence>
<name>A0A1X1U1M7_9MYCO</name>